<accession>A0ABS7APY4</accession>
<proteinExistence type="predicted"/>
<evidence type="ECO:0000313" key="2">
    <source>
        <dbReference type="EMBL" id="MBW6410684.1"/>
    </source>
</evidence>
<reference evidence="2 3" key="1">
    <citation type="submission" date="2021-07" db="EMBL/GenBank/DDBJ databases">
        <title>Clostridium weizhouense sp. nov., an anaerobic bacterium isolated from activated sludge of Petroleum wastewater.</title>
        <authorList>
            <person name="Li Q."/>
        </authorList>
    </citation>
    <scope>NUCLEOTIDE SEQUENCE [LARGE SCALE GENOMIC DNA]</scope>
    <source>
        <strain evidence="2 3">YB-6</strain>
    </source>
</reference>
<name>A0ABS7APY4_9CLOT</name>
<dbReference type="Proteomes" id="UP001519921">
    <property type="component" value="Unassembled WGS sequence"/>
</dbReference>
<keyword evidence="3" id="KW-1185">Reference proteome</keyword>
<protein>
    <submittedName>
        <fullName evidence="2">Uncharacterized protein</fullName>
    </submittedName>
</protein>
<sequence length="229" mass="26414">MEYKIKSPQKFKLKNIIFSSIFILAYSISAYVTFQKPTITIDQSSITNKIKELITCKDEITYSDDTEASSDNSTVSKNDYKPKDYSKLTINEYVKTCVTETFGKKDNQGGSYLSRILFSNNTYTIYINIGFYRNSDELKEAAINASIELYKSLYTLYPEKFGHTLFGIVVSGDTINKKGDTTHIDEAAVSWYNEKTLKNLDINNLNVNNFKDTVYRFYDYQNQRGIQRD</sequence>
<comment type="caution">
    <text evidence="2">The sequence shown here is derived from an EMBL/GenBank/DDBJ whole genome shotgun (WGS) entry which is preliminary data.</text>
</comment>
<keyword evidence="1" id="KW-1133">Transmembrane helix</keyword>
<organism evidence="2 3">
    <name type="scientific">Clostridium weizhouense</name>
    <dbReference type="NCBI Taxonomy" id="2859781"/>
    <lineage>
        <taxon>Bacteria</taxon>
        <taxon>Bacillati</taxon>
        <taxon>Bacillota</taxon>
        <taxon>Clostridia</taxon>
        <taxon>Eubacteriales</taxon>
        <taxon>Clostridiaceae</taxon>
        <taxon>Clostridium</taxon>
    </lineage>
</organism>
<evidence type="ECO:0000313" key="3">
    <source>
        <dbReference type="Proteomes" id="UP001519921"/>
    </source>
</evidence>
<dbReference type="EMBL" id="JAHXPT010000008">
    <property type="protein sequence ID" value="MBW6410684.1"/>
    <property type="molecule type" value="Genomic_DNA"/>
</dbReference>
<keyword evidence="1" id="KW-0472">Membrane</keyword>
<dbReference type="RefSeq" id="WP_219780146.1">
    <property type="nucleotide sequence ID" value="NZ_JAHXPT010000008.1"/>
</dbReference>
<feature type="transmembrane region" description="Helical" evidence="1">
    <location>
        <begin position="16"/>
        <end position="34"/>
    </location>
</feature>
<keyword evidence="1" id="KW-0812">Transmembrane</keyword>
<evidence type="ECO:0000256" key="1">
    <source>
        <dbReference type="SAM" id="Phobius"/>
    </source>
</evidence>
<gene>
    <name evidence="2" type="ORF">KYD98_11305</name>
</gene>